<dbReference type="EMBL" id="BK014925">
    <property type="protein sequence ID" value="DAD82813.1"/>
    <property type="molecule type" value="Genomic_DNA"/>
</dbReference>
<dbReference type="Gene3D" id="1.10.260.40">
    <property type="entry name" value="lambda repressor-like DNA-binding domains"/>
    <property type="match status" value="1"/>
</dbReference>
<reference evidence="3" key="1">
    <citation type="journal article" date="2021" name="Proc. Natl. Acad. Sci. U.S.A.">
        <title>A Catalog of Tens of Thousands of Viruses from Human Metagenomes Reveals Hidden Associations with Chronic Diseases.</title>
        <authorList>
            <person name="Tisza M.J."/>
            <person name="Buck C.B."/>
        </authorList>
    </citation>
    <scope>NUCLEOTIDE SEQUENCE</scope>
    <source>
        <strain evidence="3">CtXZx16</strain>
    </source>
</reference>
<dbReference type="PROSITE" id="PS50943">
    <property type="entry name" value="HTH_CROC1"/>
    <property type="match status" value="1"/>
</dbReference>
<feature type="domain" description="HTH cro/C1-type" evidence="2">
    <location>
        <begin position="53"/>
        <end position="106"/>
    </location>
</feature>
<name>A0A8S5MKF2_9CAUD</name>
<keyword evidence="1" id="KW-1133">Transmembrane helix</keyword>
<evidence type="ECO:0000256" key="1">
    <source>
        <dbReference type="SAM" id="Phobius"/>
    </source>
</evidence>
<organism evidence="3">
    <name type="scientific">Siphoviridae sp. ctXZx16</name>
    <dbReference type="NCBI Taxonomy" id="2826371"/>
    <lineage>
        <taxon>Viruses</taxon>
        <taxon>Duplodnaviria</taxon>
        <taxon>Heunggongvirae</taxon>
        <taxon>Uroviricota</taxon>
        <taxon>Caudoviricetes</taxon>
    </lineage>
</organism>
<proteinExistence type="predicted"/>
<dbReference type="SUPFAM" id="SSF47413">
    <property type="entry name" value="lambda repressor-like DNA-binding domains"/>
    <property type="match status" value="1"/>
</dbReference>
<sequence length="111" mass="13216">MNNISSILYIIYHFLYYMSICFIYISIYFVLTNIFYMLQYKYGGDIMFSYKPLLKLLIERDMTKTQLREATGMSMNTLAKISKNEYISMATLDNICSYLHCNIEDVIEFIE</sequence>
<keyword evidence="3" id="KW-0238">DNA-binding</keyword>
<keyword evidence="1" id="KW-0812">Transmembrane</keyword>
<dbReference type="InterPro" id="IPR001387">
    <property type="entry name" value="Cro/C1-type_HTH"/>
</dbReference>
<keyword evidence="1" id="KW-0472">Membrane</keyword>
<feature type="transmembrane region" description="Helical" evidence="1">
    <location>
        <begin position="6"/>
        <end position="31"/>
    </location>
</feature>
<evidence type="ECO:0000259" key="2">
    <source>
        <dbReference type="PROSITE" id="PS50943"/>
    </source>
</evidence>
<dbReference type="InterPro" id="IPR010982">
    <property type="entry name" value="Lambda_DNA-bd_dom_sf"/>
</dbReference>
<dbReference type="Pfam" id="PF13443">
    <property type="entry name" value="HTH_26"/>
    <property type="match status" value="1"/>
</dbReference>
<accession>A0A8S5MKF2</accession>
<protein>
    <submittedName>
        <fullName evidence="3">Cro/C1-type HTH DNA-binding domain protein</fullName>
    </submittedName>
</protein>
<dbReference type="GO" id="GO:0003677">
    <property type="term" value="F:DNA binding"/>
    <property type="evidence" value="ECO:0007669"/>
    <property type="project" value="UniProtKB-KW"/>
</dbReference>
<evidence type="ECO:0000313" key="3">
    <source>
        <dbReference type="EMBL" id="DAD82813.1"/>
    </source>
</evidence>